<dbReference type="Pfam" id="PF12804">
    <property type="entry name" value="NTP_transf_3"/>
    <property type="match status" value="1"/>
</dbReference>
<organism evidence="3 4">
    <name type="scientific">Blastopirellula marina</name>
    <dbReference type="NCBI Taxonomy" id="124"/>
    <lineage>
        <taxon>Bacteria</taxon>
        <taxon>Pseudomonadati</taxon>
        <taxon>Planctomycetota</taxon>
        <taxon>Planctomycetia</taxon>
        <taxon>Pirellulales</taxon>
        <taxon>Pirellulaceae</taxon>
        <taxon>Blastopirellula</taxon>
    </lineage>
</organism>
<proteinExistence type="predicted"/>
<sequence length="202" mass="22372">MNGAGRSFAIVPACGQSRRMGTDKLTLPWQNSTILETVIEAWLASQVDHILVVIPAQRADLRHLLAEKSIEIVPAESVPPDMKGTVQLGLAKIAETFQPNQEDFWLVAPADMPTLSPTTIDAILAQQAKFPKNILVPVCGDQRGHPALFPWKLSEGVFRLASDEGIKSLFRQNLLQEVPVSELGKDANTPQELQDLRERYER</sequence>
<protein>
    <recommendedName>
        <fullName evidence="2">MobA-like NTP transferase domain-containing protein</fullName>
    </recommendedName>
</protein>
<dbReference type="InterPro" id="IPR029044">
    <property type="entry name" value="Nucleotide-diphossugar_trans"/>
</dbReference>
<dbReference type="EMBL" id="PUHY01000010">
    <property type="protein sequence ID" value="PQO34573.1"/>
    <property type="molecule type" value="Genomic_DNA"/>
</dbReference>
<comment type="caution">
    <text evidence="3">The sequence shown here is derived from an EMBL/GenBank/DDBJ whole genome shotgun (WGS) entry which is preliminary data.</text>
</comment>
<evidence type="ECO:0000313" key="4">
    <source>
        <dbReference type="Proteomes" id="UP000238322"/>
    </source>
</evidence>
<name>A0A2S8FQW8_9BACT</name>
<evidence type="ECO:0000259" key="2">
    <source>
        <dbReference type="Pfam" id="PF12804"/>
    </source>
</evidence>
<dbReference type="AlphaFoldDB" id="A0A2S8FQW8"/>
<dbReference type="OrthoDB" id="285216at2"/>
<evidence type="ECO:0000313" key="3">
    <source>
        <dbReference type="EMBL" id="PQO34573.1"/>
    </source>
</evidence>
<dbReference type="SUPFAM" id="SSF53448">
    <property type="entry name" value="Nucleotide-diphospho-sugar transferases"/>
    <property type="match status" value="1"/>
</dbReference>
<dbReference type="InterPro" id="IPR025877">
    <property type="entry name" value="MobA-like_NTP_Trfase"/>
</dbReference>
<accession>A0A2S8FQW8</accession>
<dbReference type="CDD" id="cd04182">
    <property type="entry name" value="GT_2_like_f"/>
    <property type="match status" value="1"/>
</dbReference>
<dbReference type="PANTHER" id="PTHR43777:SF1">
    <property type="entry name" value="MOLYBDENUM COFACTOR CYTIDYLYLTRANSFERASE"/>
    <property type="match status" value="1"/>
</dbReference>
<dbReference type="RefSeq" id="WP_105330304.1">
    <property type="nucleotide sequence ID" value="NZ_PUHY01000010.1"/>
</dbReference>
<dbReference type="Gene3D" id="3.90.550.10">
    <property type="entry name" value="Spore Coat Polysaccharide Biosynthesis Protein SpsA, Chain A"/>
    <property type="match status" value="1"/>
</dbReference>
<dbReference type="PANTHER" id="PTHR43777">
    <property type="entry name" value="MOLYBDENUM COFACTOR CYTIDYLYLTRANSFERASE"/>
    <property type="match status" value="1"/>
</dbReference>
<feature type="domain" description="MobA-like NTP transferase" evidence="2">
    <location>
        <begin position="9"/>
        <end position="173"/>
    </location>
</feature>
<gene>
    <name evidence="3" type="ORF">C5Y83_13755</name>
</gene>
<reference evidence="3 4" key="1">
    <citation type="submission" date="2018-02" db="EMBL/GenBank/DDBJ databases">
        <title>Comparative genomes isolates from brazilian mangrove.</title>
        <authorList>
            <person name="Araujo J.E."/>
            <person name="Taketani R.G."/>
            <person name="Silva M.C.P."/>
            <person name="Loureco M.V."/>
            <person name="Andreote F.D."/>
        </authorList>
    </citation>
    <scope>NUCLEOTIDE SEQUENCE [LARGE SCALE GENOMIC DNA]</scope>
    <source>
        <strain evidence="3 4">Hex-1 MGV</strain>
    </source>
</reference>
<dbReference type="Proteomes" id="UP000238322">
    <property type="component" value="Unassembled WGS sequence"/>
</dbReference>
<evidence type="ECO:0000256" key="1">
    <source>
        <dbReference type="SAM" id="MobiDB-lite"/>
    </source>
</evidence>
<feature type="region of interest" description="Disordered" evidence="1">
    <location>
        <begin position="182"/>
        <end position="202"/>
    </location>
</feature>
<dbReference type="GO" id="GO:0016779">
    <property type="term" value="F:nucleotidyltransferase activity"/>
    <property type="evidence" value="ECO:0007669"/>
    <property type="project" value="UniProtKB-ARBA"/>
</dbReference>